<gene>
    <name evidence="1" type="ORF">SADUNF_Sadunf15G0071800</name>
</gene>
<dbReference type="EMBL" id="JADGMS010000015">
    <property type="protein sequence ID" value="KAF9667906.1"/>
    <property type="molecule type" value="Genomic_DNA"/>
</dbReference>
<evidence type="ECO:0000313" key="1">
    <source>
        <dbReference type="EMBL" id="KAF9667906.1"/>
    </source>
</evidence>
<accession>A0A835JEG2</accession>
<proteinExistence type="predicted"/>
<reference evidence="1 2" key="1">
    <citation type="submission" date="2020-10" db="EMBL/GenBank/DDBJ databases">
        <title>Plant Genome Project.</title>
        <authorList>
            <person name="Zhang R.-G."/>
        </authorList>
    </citation>
    <scope>NUCLEOTIDE SEQUENCE [LARGE SCALE GENOMIC DNA]</scope>
    <source>
        <strain evidence="1">FAFU-HL-1</strain>
        <tissue evidence="1">Leaf</tissue>
    </source>
</reference>
<comment type="caution">
    <text evidence="1">The sequence shown here is derived from an EMBL/GenBank/DDBJ whole genome shotgun (WGS) entry which is preliminary data.</text>
</comment>
<name>A0A835JEG2_9ROSI</name>
<sequence>MRPSCSKKFDKSIRFTNTLNFRTVFSCSGHAHQRLVACLSLNLLESGLAVMITVAHQEGVAGTMACGGSVMREMIQDVAIEKEADVTNEGNGLSAVAF</sequence>
<dbReference type="Proteomes" id="UP000657918">
    <property type="component" value="Unassembled WGS sequence"/>
</dbReference>
<keyword evidence="2" id="KW-1185">Reference proteome</keyword>
<protein>
    <submittedName>
        <fullName evidence="1">Uncharacterized protein</fullName>
    </submittedName>
</protein>
<organism evidence="1 2">
    <name type="scientific">Salix dunnii</name>
    <dbReference type="NCBI Taxonomy" id="1413687"/>
    <lineage>
        <taxon>Eukaryota</taxon>
        <taxon>Viridiplantae</taxon>
        <taxon>Streptophyta</taxon>
        <taxon>Embryophyta</taxon>
        <taxon>Tracheophyta</taxon>
        <taxon>Spermatophyta</taxon>
        <taxon>Magnoliopsida</taxon>
        <taxon>eudicotyledons</taxon>
        <taxon>Gunneridae</taxon>
        <taxon>Pentapetalae</taxon>
        <taxon>rosids</taxon>
        <taxon>fabids</taxon>
        <taxon>Malpighiales</taxon>
        <taxon>Salicaceae</taxon>
        <taxon>Saliceae</taxon>
        <taxon>Salix</taxon>
    </lineage>
</organism>
<dbReference type="AlphaFoldDB" id="A0A835JEG2"/>
<evidence type="ECO:0000313" key="2">
    <source>
        <dbReference type="Proteomes" id="UP000657918"/>
    </source>
</evidence>